<keyword evidence="3" id="KW-0328">Glycosyltransferase</keyword>
<dbReference type="EMBL" id="JANLCJ010000035">
    <property type="protein sequence ID" value="MCS5736474.1"/>
    <property type="molecule type" value="Genomic_DNA"/>
</dbReference>
<comment type="pathway">
    <text evidence="5">Cofactor biosynthesis; NAD(+) biosynthesis; nicotinamide D-ribonucleotide from 5-phospho-alpha-D-ribose 1-diphosphate and nicotinamide: step 1/1.</text>
</comment>
<evidence type="ECO:0000256" key="7">
    <source>
        <dbReference type="ARBA" id="ARBA00035036"/>
    </source>
</evidence>
<dbReference type="Gene3D" id="3.20.20.70">
    <property type="entry name" value="Aldolase class I"/>
    <property type="match status" value="1"/>
</dbReference>
<dbReference type="Pfam" id="PF04095">
    <property type="entry name" value="NAPRTase"/>
    <property type="match status" value="1"/>
</dbReference>
<sequence>MQLARWAEKTGTDLSFVNFQAHDFSQRGVMGTHAAQLVGMGHLHNFDGTDNLPALLEFNRKGSSVIATEHSIASSSTAFFKEILTEAHGGIEIDNLTAETQAYRH</sequence>
<organism evidence="9 10">
    <name type="scientific">Herbiconiux daphne</name>
    <dbReference type="NCBI Taxonomy" id="2970914"/>
    <lineage>
        <taxon>Bacteria</taxon>
        <taxon>Bacillati</taxon>
        <taxon>Actinomycetota</taxon>
        <taxon>Actinomycetes</taxon>
        <taxon>Micrococcales</taxon>
        <taxon>Microbacteriaceae</taxon>
        <taxon>Herbiconiux</taxon>
    </lineage>
</organism>
<evidence type="ECO:0000313" key="9">
    <source>
        <dbReference type="EMBL" id="MCS5736474.1"/>
    </source>
</evidence>
<dbReference type="InterPro" id="IPR013785">
    <property type="entry name" value="Aldolase_TIM"/>
</dbReference>
<gene>
    <name evidence="9" type="ORF">N1032_22330</name>
</gene>
<dbReference type="Proteomes" id="UP001165586">
    <property type="component" value="Unassembled WGS sequence"/>
</dbReference>
<dbReference type="PANTHER" id="PTHR43816:SF1">
    <property type="entry name" value="NICOTINAMIDE PHOSPHORIBOSYLTRANSFERASE"/>
    <property type="match status" value="1"/>
</dbReference>
<dbReference type="InterPro" id="IPR016471">
    <property type="entry name" value="Nicotinamide_PRibTrfase"/>
</dbReference>
<feature type="domain" description="Nicotinate/nicotinamide phosphoribosyltransferase" evidence="8">
    <location>
        <begin position="19"/>
        <end position="75"/>
    </location>
</feature>
<evidence type="ECO:0000256" key="1">
    <source>
        <dbReference type="ARBA" id="ARBA00010897"/>
    </source>
</evidence>
<evidence type="ECO:0000256" key="3">
    <source>
        <dbReference type="ARBA" id="ARBA00022676"/>
    </source>
</evidence>
<comment type="caution">
    <text evidence="9">The sequence shown here is derived from an EMBL/GenBank/DDBJ whole genome shotgun (WGS) entry which is preliminary data.</text>
</comment>
<keyword evidence="4" id="KW-0808">Transferase</keyword>
<evidence type="ECO:0000313" key="10">
    <source>
        <dbReference type="Proteomes" id="UP001165586"/>
    </source>
</evidence>
<comment type="similarity">
    <text evidence="1">Belongs to the NAPRTase family.</text>
</comment>
<evidence type="ECO:0000256" key="5">
    <source>
        <dbReference type="ARBA" id="ARBA00035007"/>
    </source>
</evidence>
<evidence type="ECO:0000256" key="2">
    <source>
        <dbReference type="ARBA" id="ARBA00022642"/>
    </source>
</evidence>
<evidence type="ECO:0000256" key="4">
    <source>
        <dbReference type="ARBA" id="ARBA00022679"/>
    </source>
</evidence>
<keyword evidence="10" id="KW-1185">Reference proteome</keyword>
<dbReference type="SUPFAM" id="SSF51690">
    <property type="entry name" value="Nicotinate/Quinolinate PRTase C-terminal domain-like"/>
    <property type="match status" value="1"/>
</dbReference>
<name>A0ABT2H955_9MICO</name>
<dbReference type="PANTHER" id="PTHR43816">
    <property type="entry name" value="NICOTINAMIDE PHOSPHORIBOSYLTRANSFERASE"/>
    <property type="match status" value="1"/>
</dbReference>
<proteinExistence type="inferred from homology"/>
<dbReference type="EC" id="2.4.2.12" evidence="6"/>
<protein>
    <recommendedName>
        <fullName evidence="7">Nicotinamide phosphoribosyltransferase</fullName>
        <ecNumber evidence="6">2.4.2.12</ecNumber>
    </recommendedName>
</protein>
<dbReference type="InterPro" id="IPR041525">
    <property type="entry name" value="N/Namide_PRibTrfase"/>
</dbReference>
<dbReference type="InterPro" id="IPR036068">
    <property type="entry name" value="Nicotinate_pribotase-like_C"/>
</dbReference>
<keyword evidence="2" id="KW-0662">Pyridine nucleotide biosynthesis</keyword>
<accession>A0ABT2H955</accession>
<evidence type="ECO:0000256" key="6">
    <source>
        <dbReference type="ARBA" id="ARBA00035024"/>
    </source>
</evidence>
<reference evidence="9" key="1">
    <citation type="submission" date="2022-08" db="EMBL/GenBank/DDBJ databases">
        <authorList>
            <person name="Deng Y."/>
            <person name="Han X.-F."/>
            <person name="Zhang Y.-Q."/>
        </authorList>
    </citation>
    <scope>NUCLEOTIDE SEQUENCE</scope>
    <source>
        <strain evidence="9">CPCC 203386</strain>
    </source>
</reference>
<evidence type="ECO:0000259" key="8">
    <source>
        <dbReference type="Pfam" id="PF04095"/>
    </source>
</evidence>